<dbReference type="GO" id="GO:0009003">
    <property type="term" value="F:signal peptidase activity"/>
    <property type="evidence" value="ECO:0007669"/>
    <property type="project" value="UniProtKB-EC"/>
</dbReference>
<dbReference type="Pfam" id="PF10502">
    <property type="entry name" value="Peptidase_S26"/>
    <property type="match status" value="1"/>
</dbReference>
<feature type="domain" description="Peptidase S26" evidence="5">
    <location>
        <begin position="59"/>
        <end position="213"/>
    </location>
</feature>
<proteinExistence type="inferred from homology"/>
<organism evidence="6 7">
    <name type="scientific">Amycolatopsis albidoflavus</name>
    <dbReference type="NCBI Taxonomy" id="102226"/>
    <lineage>
        <taxon>Bacteria</taxon>
        <taxon>Bacillati</taxon>
        <taxon>Actinomycetota</taxon>
        <taxon>Actinomycetes</taxon>
        <taxon>Pseudonocardiales</taxon>
        <taxon>Pseudonocardiaceae</taxon>
        <taxon>Amycolatopsis</taxon>
    </lineage>
</organism>
<evidence type="ECO:0000313" key="6">
    <source>
        <dbReference type="EMBL" id="MFD2486820.1"/>
    </source>
</evidence>
<evidence type="ECO:0000259" key="5">
    <source>
        <dbReference type="Pfam" id="PF10502"/>
    </source>
</evidence>
<reference evidence="7" key="1">
    <citation type="journal article" date="2019" name="Int. J. Syst. Evol. Microbiol.">
        <title>The Global Catalogue of Microorganisms (GCM) 10K type strain sequencing project: providing services to taxonomists for standard genome sequencing and annotation.</title>
        <authorList>
            <consortium name="The Broad Institute Genomics Platform"/>
            <consortium name="The Broad Institute Genome Sequencing Center for Infectious Disease"/>
            <person name="Wu L."/>
            <person name="Ma J."/>
        </authorList>
    </citation>
    <scope>NUCLEOTIDE SEQUENCE [LARGE SCALE GENOMIC DNA]</scope>
    <source>
        <strain evidence="7">CGMCC 4.7638</strain>
    </source>
</reference>
<dbReference type="PANTHER" id="PTHR43390">
    <property type="entry name" value="SIGNAL PEPTIDASE I"/>
    <property type="match status" value="1"/>
</dbReference>
<dbReference type="Gene3D" id="2.10.109.10">
    <property type="entry name" value="Umud Fragment, subunit A"/>
    <property type="match status" value="1"/>
</dbReference>
<dbReference type="SUPFAM" id="SSF51306">
    <property type="entry name" value="LexA/Signal peptidase"/>
    <property type="match status" value="1"/>
</dbReference>
<comment type="catalytic activity">
    <reaction evidence="3">
        <text>Cleavage of hydrophobic, N-terminal signal or leader sequences from secreted and periplasmic proteins.</text>
        <dbReference type="EC" id="3.4.21.89"/>
    </reaction>
</comment>
<dbReference type="InterPro" id="IPR019533">
    <property type="entry name" value="Peptidase_S26"/>
</dbReference>
<dbReference type="PANTHER" id="PTHR43390:SF1">
    <property type="entry name" value="CHLOROPLAST PROCESSING PEPTIDASE"/>
    <property type="match status" value="1"/>
</dbReference>
<dbReference type="Proteomes" id="UP001597542">
    <property type="component" value="Unassembled WGS sequence"/>
</dbReference>
<keyword evidence="7" id="KW-1185">Reference proteome</keyword>
<keyword evidence="3" id="KW-1133">Transmembrane helix</keyword>
<keyword evidence="3" id="KW-0645">Protease</keyword>
<feature type="region of interest" description="Disordered" evidence="4">
    <location>
        <begin position="1"/>
        <end position="24"/>
    </location>
</feature>
<feature type="transmembrane region" description="Helical" evidence="3">
    <location>
        <begin position="251"/>
        <end position="272"/>
    </location>
</feature>
<dbReference type="CDD" id="cd06462">
    <property type="entry name" value="Peptidase_S24_S26"/>
    <property type="match status" value="1"/>
</dbReference>
<dbReference type="NCBIfam" id="TIGR02227">
    <property type="entry name" value="sigpep_I_bact"/>
    <property type="match status" value="1"/>
</dbReference>
<evidence type="ECO:0000313" key="7">
    <source>
        <dbReference type="Proteomes" id="UP001597542"/>
    </source>
</evidence>
<keyword evidence="3" id="KW-0472">Membrane</keyword>
<dbReference type="InterPro" id="IPR000223">
    <property type="entry name" value="Pept_S26A_signal_pept_1"/>
</dbReference>
<dbReference type="InterPro" id="IPR036286">
    <property type="entry name" value="LexA/Signal_pep-like_sf"/>
</dbReference>
<accession>A0ABW5IGD9</accession>
<gene>
    <name evidence="6" type="primary">lepB</name>
    <name evidence="6" type="ORF">ACFSUT_41570</name>
</gene>
<keyword evidence="3" id="KW-0812">Transmembrane</keyword>
<dbReference type="RefSeq" id="WP_344267194.1">
    <property type="nucleotide sequence ID" value="NZ_BAAAHV010000005.1"/>
</dbReference>
<evidence type="ECO:0000256" key="4">
    <source>
        <dbReference type="SAM" id="MobiDB-lite"/>
    </source>
</evidence>
<comment type="similarity">
    <text evidence="2 3">Belongs to the peptidase S26 family.</text>
</comment>
<evidence type="ECO:0000256" key="2">
    <source>
        <dbReference type="ARBA" id="ARBA00009370"/>
    </source>
</evidence>
<evidence type="ECO:0000256" key="3">
    <source>
        <dbReference type="RuleBase" id="RU362042"/>
    </source>
</evidence>
<name>A0ABW5IGD9_9PSEU</name>
<sequence length="291" mass="30477">MISAVHDGQSGTIRPDDPEPRNGSAALADAREVIDGFPAPPPVSRAPRRFSALLALFVVVALAGVAGCGYGLVTMFGYRAVRVPDNVMAPAVSAGTTIVIGKQDGQAYHRGDVVLARMPAQQSDRAFTLLGRVIGVGGDDVRCCDEKRRIVVNGKSVDESYASGDGPLFHVVVEKAAVFLAEDRRDRGRDSRMEVVSGMNGSVPVSEVYGVVVATGANRWWVRTLPPTTAFTAAGLPGAPEVDQGPFLGRVFLGAGAGAFLIGFLGAVVTGVRRGRKRRREAAGPGWQPGG</sequence>
<keyword evidence="3 6" id="KW-0378">Hydrolase</keyword>
<feature type="transmembrane region" description="Helical" evidence="3">
    <location>
        <begin position="53"/>
        <end position="78"/>
    </location>
</feature>
<protein>
    <recommendedName>
        <fullName evidence="3">Signal peptidase I</fullName>
        <ecNumber evidence="3">3.4.21.89</ecNumber>
    </recommendedName>
</protein>
<comment type="caution">
    <text evidence="3">Lacks conserved residue(s) required for the propagation of feature annotation.</text>
</comment>
<dbReference type="EMBL" id="JBHUKQ010000024">
    <property type="protein sequence ID" value="MFD2486820.1"/>
    <property type="molecule type" value="Genomic_DNA"/>
</dbReference>
<dbReference type="PRINTS" id="PR00727">
    <property type="entry name" value="LEADERPTASE"/>
</dbReference>
<dbReference type="EC" id="3.4.21.89" evidence="3"/>
<comment type="caution">
    <text evidence="6">The sequence shown here is derived from an EMBL/GenBank/DDBJ whole genome shotgun (WGS) entry which is preliminary data.</text>
</comment>
<comment type="subcellular location">
    <subcellularLocation>
        <location evidence="1">Cell membrane</location>
        <topology evidence="1">Single-pass type II membrane protein</topology>
    </subcellularLocation>
    <subcellularLocation>
        <location evidence="3">Membrane</location>
        <topology evidence="3">Single-pass type II membrane protein</topology>
    </subcellularLocation>
</comment>
<evidence type="ECO:0000256" key="1">
    <source>
        <dbReference type="ARBA" id="ARBA00004401"/>
    </source>
</evidence>